<evidence type="ECO:0000313" key="1">
    <source>
        <dbReference type="EMBL" id="GGH75591.1"/>
    </source>
</evidence>
<dbReference type="EMBL" id="BMIB01000004">
    <property type="protein sequence ID" value="GGH75591.1"/>
    <property type="molecule type" value="Genomic_DNA"/>
</dbReference>
<dbReference type="Proteomes" id="UP000627292">
    <property type="component" value="Unassembled WGS sequence"/>
</dbReference>
<organism evidence="1 2">
    <name type="scientific">Filimonas zeae</name>
    <dbReference type="NCBI Taxonomy" id="1737353"/>
    <lineage>
        <taxon>Bacteria</taxon>
        <taxon>Pseudomonadati</taxon>
        <taxon>Bacteroidota</taxon>
        <taxon>Chitinophagia</taxon>
        <taxon>Chitinophagales</taxon>
        <taxon>Chitinophagaceae</taxon>
        <taxon>Filimonas</taxon>
    </lineage>
</organism>
<protein>
    <submittedName>
        <fullName evidence="1">Uncharacterized protein</fullName>
    </submittedName>
</protein>
<sequence length="511" mass="58401">MKGLFALLLWVAGTIGAGAQRIYYSEPDKDDVRNLNFEVIGKMNGHFLVYKGVRDNHSITVYDNNMKIKEKIVLDFIPNRALNVDFLSYKDYSYLFYQYQKKNIVFCMAAKLNADGKLVGEPVVLDTTDINYSSSKKLYTVLNSEDKQKIGVLKINSKNERSHMVTLSLFNADLARLVKSVVAISMDEKHAFLNEFVLDNEGDLAFLKPAGSSQNDNITRLDLVVKKALTDSVAVYNVDLMNLFMDDIRLKVDNQNKHYLVTSFFSKSKRGNIDGLFCSMWDKTTGTVVANNNTIFSEELRADAKGDGSQKTAFNDYFLQNIVMRKDGGFVIASESVYTSSRSGASNRWDYMNGFGSPYYMSPYNNYYYYSSPFNNYYYPWGRYGGFGGFQVTRYFADNVAVLSFDSSATMEWSNVLRKSQYDDNTDNYLGYGTMNSGGEIHFIFNQLEKRNLLLSDQSITADGQLHRSPTFKNLDKGYNFMPRFAKQVSSWEMIVPCEYRNYICFAKVEF</sequence>
<evidence type="ECO:0000313" key="2">
    <source>
        <dbReference type="Proteomes" id="UP000627292"/>
    </source>
</evidence>
<dbReference type="RefSeq" id="WP_188955526.1">
    <property type="nucleotide sequence ID" value="NZ_BMIB01000004.1"/>
</dbReference>
<gene>
    <name evidence="1" type="ORF">GCM10011379_39320</name>
</gene>
<reference evidence="1" key="2">
    <citation type="submission" date="2020-09" db="EMBL/GenBank/DDBJ databases">
        <authorList>
            <person name="Sun Q."/>
            <person name="Zhou Y."/>
        </authorList>
    </citation>
    <scope>NUCLEOTIDE SEQUENCE</scope>
    <source>
        <strain evidence="1">CGMCC 1.15290</strain>
    </source>
</reference>
<name>A0A917J146_9BACT</name>
<comment type="caution">
    <text evidence="1">The sequence shown here is derived from an EMBL/GenBank/DDBJ whole genome shotgun (WGS) entry which is preliminary data.</text>
</comment>
<proteinExistence type="predicted"/>
<accession>A0A917J146</accession>
<dbReference type="AlphaFoldDB" id="A0A917J146"/>
<keyword evidence="2" id="KW-1185">Reference proteome</keyword>
<reference evidence="1" key="1">
    <citation type="journal article" date="2014" name="Int. J. Syst. Evol. Microbiol.">
        <title>Complete genome sequence of Corynebacterium casei LMG S-19264T (=DSM 44701T), isolated from a smear-ripened cheese.</title>
        <authorList>
            <consortium name="US DOE Joint Genome Institute (JGI-PGF)"/>
            <person name="Walter F."/>
            <person name="Albersmeier A."/>
            <person name="Kalinowski J."/>
            <person name="Ruckert C."/>
        </authorList>
    </citation>
    <scope>NUCLEOTIDE SEQUENCE</scope>
    <source>
        <strain evidence="1">CGMCC 1.15290</strain>
    </source>
</reference>